<dbReference type="Proteomes" id="UP000640052">
    <property type="component" value="Unassembled WGS sequence"/>
</dbReference>
<dbReference type="AlphaFoldDB" id="A0A919UMX5"/>
<keyword evidence="3" id="KW-1185">Reference proteome</keyword>
<gene>
    <name evidence="2" type="ORF">Aph01nite_20730</name>
</gene>
<proteinExistence type="predicted"/>
<evidence type="ECO:0000256" key="1">
    <source>
        <dbReference type="SAM" id="Phobius"/>
    </source>
</evidence>
<dbReference type="RefSeq" id="WP_204040538.1">
    <property type="nucleotide sequence ID" value="NZ_BOOA01000012.1"/>
</dbReference>
<evidence type="ECO:0000313" key="2">
    <source>
        <dbReference type="EMBL" id="GIH23763.1"/>
    </source>
</evidence>
<protein>
    <submittedName>
        <fullName evidence="2">Uncharacterized protein</fullName>
    </submittedName>
</protein>
<keyword evidence="1" id="KW-0812">Transmembrane</keyword>
<reference evidence="2" key="1">
    <citation type="submission" date="2021-01" db="EMBL/GenBank/DDBJ databases">
        <title>Whole genome shotgun sequence of Acrocarpospora phusangensis NBRC 108782.</title>
        <authorList>
            <person name="Komaki H."/>
            <person name="Tamura T."/>
        </authorList>
    </citation>
    <scope>NUCLEOTIDE SEQUENCE</scope>
    <source>
        <strain evidence="2">NBRC 108782</strain>
    </source>
</reference>
<keyword evidence="1" id="KW-1133">Transmembrane helix</keyword>
<name>A0A919UMX5_9ACTN</name>
<sequence length="232" mass="25146">MTYPREKTFTEENLSAVLASRGAAGAASEPDLNAIKRRAGGIRRRRWAIAVAAASVLVLGVTLPVLRSPEPTVAVPGPAKADVLPLPEYEGLPLLASETATQTGTKVTLRFRPASEQTKIVLRCERPMSIAYAIERHRGGVSSAGGVCGPDGARSRYDDKAFEEEWTTREHVVTFWVFPPDAPVLRDSTAQRDCREAVCDGKYRLSPSTVDDLARAVGKQPGAWSVAVYDQR</sequence>
<comment type="caution">
    <text evidence="2">The sequence shown here is derived from an EMBL/GenBank/DDBJ whole genome shotgun (WGS) entry which is preliminary data.</text>
</comment>
<keyword evidence="1" id="KW-0472">Membrane</keyword>
<feature type="transmembrane region" description="Helical" evidence="1">
    <location>
        <begin position="47"/>
        <end position="66"/>
    </location>
</feature>
<dbReference type="EMBL" id="BOOA01000012">
    <property type="protein sequence ID" value="GIH23763.1"/>
    <property type="molecule type" value="Genomic_DNA"/>
</dbReference>
<accession>A0A919UMX5</accession>
<evidence type="ECO:0000313" key="3">
    <source>
        <dbReference type="Proteomes" id="UP000640052"/>
    </source>
</evidence>
<organism evidence="2 3">
    <name type="scientific">Acrocarpospora phusangensis</name>
    <dbReference type="NCBI Taxonomy" id="1070424"/>
    <lineage>
        <taxon>Bacteria</taxon>
        <taxon>Bacillati</taxon>
        <taxon>Actinomycetota</taxon>
        <taxon>Actinomycetes</taxon>
        <taxon>Streptosporangiales</taxon>
        <taxon>Streptosporangiaceae</taxon>
        <taxon>Acrocarpospora</taxon>
    </lineage>
</organism>